<reference evidence="2" key="1">
    <citation type="submission" date="2020-06" db="EMBL/GenBank/DDBJ databases">
        <authorList>
            <person name="Li T."/>
            <person name="Hu X."/>
            <person name="Zhang T."/>
            <person name="Song X."/>
            <person name="Zhang H."/>
            <person name="Dai N."/>
            <person name="Sheng W."/>
            <person name="Hou X."/>
            <person name="Wei L."/>
        </authorList>
    </citation>
    <scope>NUCLEOTIDE SEQUENCE</scope>
    <source>
        <strain evidence="2">KEN8</strain>
        <tissue evidence="2">Leaf</tissue>
    </source>
</reference>
<sequence length="323" mass="36982">MDLQPSQNNYNEGDMLQISESMSGFFSRMTVSNKTMKRIMRQDSNLNPYDGFRIGGIGSWATKEMRKELLRALTPQEIRIDNPVVGRYEGMLEIACHEILVIGVAGQENGSMTLGLSILEDHKPWGRKGDAHIDSDSGICTAKPGVFPKKARETLRVIEGLIDSNSFYKESEEEIKNLKEALQELKAMDISEESKHSLENVKLIQRNFSIELQEHIVEKIHNFLDVLKDKKYLQSFLGVVNFEGIFIKDLAKYRKDFRPLLKETESAKWKWEGIHTQRVRELKHVCNNLPKLAIPHDKNELVVYTDAMGSCAREKDHYRGSAL</sequence>
<dbReference type="PANTHER" id="PTHR33064:SF37">
    <property type="entry name" value="RIBONUCLEASE H"/>
    <property type="match status" value="1"/>
</dbReference>
<accession>A0AAW2R6J7</accession>
<dbReference type="InterPro" id="IPR043128">
    <property type="entry name" value="Rev_trsase/Diguanyl_cyclase"/>
</dbReference>
<comment type="caution">
    <text evidence="2">The sequence shown here is derived from an EMBL/GenBank/DDBJ whole genome shotgun (WGS) entry which is preliminary data.</text>
</comment>
<dbReference type="Gene3D" id="3.30.70.270">
    <property type="match status" value="1"/>
</dbReference>
<dbReference type="AlphaFoldDB" id="A0AAW2R6J7"/>
<feature type="coiled-coil region" evidence="1">
    <location>
        <begin position="168"/>
        <end position="195"/>
    </location>
</feature>
<organism evidence="2">
    <name type="scientific">Sesamum calycinum</name>
    <dbReference type="NCBI Taxonomy" id="2727403"/>
    <lineage>
        <taxon>Eukaryota</taxon>
        <taxon>Viridiplantae</taxon>
        <taxon>Streptophyta</taxon>
        <taxon>Embryophyta</taxon>
        <taxon>Tracheophyta</taxon>
        <taxon>Spermatophyta</taxon>
        <taxon>Magnoliopsida</taxon>
        <taxon>eudicotyledons</taxon>
        <taxon>Gunneridae</taxon>
        <taxon>Pentapetalae</taxon>
        <taxon>asterids</taxon>
        <taxon>lamiids</taxon>
        <taxon>Lamiales</taxon>
        <taxon>Pedaliaceae</taxon>
        <taxon>Sesamum</taxon>
    </lineage>
</organism>
<name>A0AAW2R6J7_9LAMI</name>
<proteinExistence type="predicted"/>
<dbReference type="PANTHER" id="PTHR33064">
    <property type="entry name" value="POL PROTEIN"/>
    <property type="match status" value="1"/>
</dbReference>
<evidence type="ECO:0000256" key="1">
    <source>
        <dbReference type="SAM" id="Coils"/>
    </source>
</evidence>
<protein>
    <submittedName>
        <fullName evidence="2">Uncharacterized protein</fullName>
    </submittedName>
</protein>
<reference evidence="2" key="2">
    <citation type="journal article" date="2024" name="Plant">
        <title>Genomic evolution and insights into agronomic trait innovations of Sesamum species.</title>
        <authorList>
            <person name="Miao H."/>
            <person name="Wang L."/>
            <person name="Qu L."/>
            <person name="Liu H."/>
            <person name="Sun Y."/>
            <person name="Le M."/>
            <person name="Wang Q."/>
            <person name="Wei S."/>
            <person name="Zheng Y."/>
            <person name="Lin W."/>
            <person name="Duan Y."/>
            <person name="Cao H."/>
            <person name="Xiong S."/>
            <person name="Wang X."/>
            <person name="Wei L."/>
            <person name="Li C."/>
            <person name="Ma Q."/>
            <person name="Ju M."/>
            <person name="Zhao R."/>
            <person name="Li G."/>
            <person name="Mu C."/>
            <person name="Tian Q."/>
            <person name="Mei H."/>
            <person name="Zhang T."/>
            <person name="Gao T."/>
            <person name="Zhang H."/>
        </authorList>
    </citation>
    <scope>NUCLEOTIDE SEQUENCE</scope>
    <source>
        <strain evidence="2">KEN8</strain>
    </source>
</reference>
<gene>
    <name evidence="2" type="ORF">Scaly_0690100</name>
</gene>
<keyword evidence="1" id="KW-0175">Coiled coil</keyword>
<dbReference type="InterPro" id="IPR043502">
    <property type="entry name" value="DNA/RNA_pol_sf"/>
</dbReference>
<dbReference type="EMBL" id="JACGWM010000004">
    <property type="protein sequence ID" value="KAL0375725.1"/>
    <property type="molecule type" value="Genomic_DNA"/>
</dbReference>
<dbReference type="SUPFAM" id="SSF56672">
    <property type="entry name" value="DNA/RNA polymerases"/>
    <property type="match status" value="1"/>
</dbReference>
<evidence type="ECO:0000313" key="2">
    <source>
        <dbReference type="EMBL" id="KAL0375725.1"/>
    </source>
</evidence>
<dbReference type="InterPro" id="IPR051320">
    <property type="entry name" value="Viral_Replic_Matur_Polypro"/>
</dbReference>